<dbReference type="EMBL" id="MLKD01000001">
    <property type="protein sequence ID" value="OQE31244.1"/>
    <property type="molecule type" value="Genomic_DNA"/>
</dbReference>
<evidence type="ECO:0000313" key="1">
    <source>
        <dbReference type="EMBL" id="OQE31244.1"/>
    </source>
</evidence>
<organism evidence="1 2">
    <name type="scientific">Penicillium steckii</name>
    <dbReference type="NCBI Taxonomy" id="303698"/>
    <lineage>
        <taxon>Eukaryota</taxon>
        <taxon>Fungi</taxon>
        <taxon>Dikarya</taxon>
        <taxon>Ascomycota</taxon>
        <taxon>Pezizomycotina</taxon>
        <taxon>Eurotiomycetes</taxon>
        <taxon>Eurotiomycetidae</taxon>
        <taxon>Eurotiales</taxon>
        <taxon>Aspergillaceae</taxon>
        <taxon>Penicillium</taxon>
    </lineage>
</organism>
<accession>A0A1V6TYV6</accession>
<sequence length="236" mass="26560">MASPTTQSLEASVEAQISSPASISLQILGVHTVDEHIEVDFDLWIDYSKQSKIKSGKFIPSDKSQGHSWIQEENPGGEFLATSCGWIKEWLSDGDIRKNWIVRHECPIQEEELSALKTHVETLARRTGYGGDTIVSNHTPSIEEDIPEYTAIIQVEWMPGKPFIPAERSWDTKIKSAMVDRKTGFISLDEPDPSHGRSPFRRAMRSNKTATVVSQVENDDSSKYTVLKYSKWGYST</sequence>
<reference evidence="2" key="1">
    <citation type="journal article" date="2017" name="Nat. Microbiol.">
        <title>Global analysis of biosynthetic gene clusters reveals vast potential of secondary metabolite production in Penicillium species.</title>
        <authorList>
            <person name="Nielsen J.C."/>
            <person name="Grijseels S."/>
            <person name="Prigent S."/>
            <person name="Ji B."/>
            <person name="Dainat J."/>
            <person name="Nielsen K.F."/>
            <person name="Frisvad J.C."/>
            <person name="Workman M."/>
            <person name="Nielsen J."/>
        </authorList>
    </citation>
    <scope>NUCLEOTIDE SEQUENCE [LARGE SCALE GENOMIC DNA]</scope>
    <source>
        <strain evidence="2">IBT 24891</strain>
    </source>
</reference>
<comment type="caution">
    <text evidence="1">The sequence shown here is derived from an EMBL/GenBank/DDBJ whole genome shotgun (WGS) entry which is preliminary data.</text>
</comment>
<gene>
    <name evidence="1" type="ORF">PENSTE_c001G08552</name>
</gene>
<evidence type="ECO:0000313" key="2">
    <source>
        <dbReference type="Proteomes" id="UP000191285"/>
    </source>
</evidence>
<proteinExistence type="predicted"/>
<keyword evidence="2" id="KW-1185">Reference proteome</keyword>
<dbReference type="OrthoDB" id="4384211at2759"/>
<dbReference type="AlphaFoldDB" id="A0A1V6TYV6"/>
<name>A0A1V6TYV6_9EURO</name>
<dbReference type="Proteomes" id="UP000191285">
    <property type="component" value="Unassembled WGS sequence"/>
</dbReference>
<protein>
    <submittedName>
        <fullName evidence="1">Uncharacterized protein</fullName>
    </submittedName>
</protein>